<evidence type="ECO:0000313" key="2">
    <source>
        <dbReference type="Proteomes" id="UP001200145"/>
    </source>
</evidence>
<dbReference type="SUPFAM" id="SSF53649">
    <property type="entry name" value="Alkaline phosphatase-like"/>
    <property type="match status" value="1"/>
</dbReference>
<dbReference type="Proteomes" id="UP001200145">
    <property type="component" value="Unassembled WGS sequence"/>
</dbReference>
<dbReference type="RefSeq" id="WP_234866524.1">
    <property type="nucleotide sequence ID" value="NZ_JAKEVY010000003.1"/>
</dbReference>
<dbReference type="Pfam" id="PF01663">
    <property type="entry name" value="Phosphodiest"/>
    <property type="match status" value="1"/>
</dbReference>
<gene>
    <name evidence="1" type="ORF">L0U88_13125</name>
</gene>
<protein>
    <submittedName>
        <fullName evidence="1">Alkaline phosphatase family protein</fullName>
    </submittedName>
</protein>
<evidence type="ECO:0000313" key="1">
    <source>
        <dbReference type="EMBL" id="MCF1715573.1"/>
    </source>
</evidence>
<proteinExistence type="predicted"/>
<keyword evidence="2" id="KW-1185">Reference proteome</keyword>
<dbReference type="InterPro" id="IPR017850">
    <property type="entry name" value="Alkaline_phosphatase_core_sf"/>
</dbReference>
<dbReference type="EMBL" id="JAKEVY010000003">
    <property type="protein sequence ID" value="MCF1715573.1"/>
    <property type="molecule type" value="Genomic_DNA"/>
</dbReference>
<dbReference type="InterPro" id="IPR002591">
    <property type="entry name" value="Phosphodiest/P_Trfase"/>
</dbReference>
<dbReference type="Gene3D" id="3.40.720.10">
    <property type="entry name" value="Alkaline Phosphatase, subunit A"/>
    <property type="match status" value="1"/>
</dbReference>
<organism evidence="1 2">
    <name type="scientific">Flavihumibacter fluminis</name>
    <dbReference type="NCBI Taxonomy" id="2909236"/>
    <lineage>
        <taxon>Bacteria</taxon>
        <taxon>Pseudomonadati</taxon>
        <taxon>Bacteroidota</taxon>
        <taxon>Chitinophagia</taxon>
        <taxon>Chitinophagales</taxon>
        <taxon>Chitinophagaceae</taxon>
        <taxon>Flavihumibacter</taxon>
    </lineage>
</organism>
<reference evidence="1 2" key="1">
    <citation type="submission" date="2022-01" db="EMBL/GenBank/DDBJ databases">
        <title>Flavihumibacter sp. nov., isolated from sediment of a river.</title>
        <authorList>
            <person name="Liu H."/>
        </authorList>
    </citation>
    <scope>NUCLEOTIDE SEQUENCE [LARGE SCALE GENOMIC DNA]</scope>
    <source>
        <strain evidence="1 2">RY-1</strain>
    </source>
</reference>
<comment type="caution">
    <text evidence="1">The sequence shown here is derived from an EMBL/GenBank/DDBJ whole genome shotgun (WGS) entry which is preliminary data.</text>
</comment>
<sequence>MKKAGLLVYLLLLYIVNVQAQSKIENVILITTDGLRWQEVFQGMDPVLANDRAFNQGDSADIYKAFWAADAVERRSKLMPFFWSTISTSGQLYGNRAYGNKVNNANPHWFSYPGYSEILTGYGDEKINSNDFPPNPHITVLEFLHKQPAYKNKIAVFGAWDAFDRIVNEQRSGIPVISAFDPVGGSKPTPTEQLINQMQKDVFKPWDLHECLDVFTHFAAMENLKVRKPKVMQISYGETDEWAHAGMYKNYLNAAHMVDKWIGDIWNYVQSDPHYKNKTAIIITTDHGRGDKVKEEWKHHGSKIVGADEIWIAVLAPGIPAKGEVKQPVQLYQQQVAQTVAKFLGQTYTATHPIAPAVKEIWEK</sequence>
<accession>A0ABS9BIP1</accession>
<name>A0ABS9BIP1_9BACT</name>